<dbReference type="SMART" id="SM01150">
    <property type="entry name" value="DUF1338"/>
    <property type="match status" value="1"/>
</dbReference>
<evidence type="ECO:0000313" key="9">
    <source>
        <dbReference type="EMBL" id="MET4578718.1"/>
    </source>
</evidence>
<comment type="similarity">
    <text evidence="5">Belongs to the 2-oxoadipate dioxygenase/decarboxylase family.</text>
</comment>
<evidence type="ECO:0000256" key="3">
    <source>
        <dbReference type="ARBA" id="ARBA00023002"/>
    </source>
</evidence>
<gene>
    <name evidence="9" type="ORF">ABIE13_003834</name>
</gene>
<dbReference type="EC" id="1.13.11.93" evidence="6"/>
<keyword evidence="10" id="KW-1185">Reference proteome</keyword>
<evidence type="ECO:0000256" key="6">
    <source>
        <dbReference type="ARBA" id="ARBA00035023"/>
    </source>
</evidence>
<evidence type="ECO:0000256" key="8">
    <source>
        <dbReference type="ARBA" id="ARBA00035045"/>
    </source>
</evidence>
<evidence type="ECO:0000256" key="2">
    <source>
        <dbReference type="ARBA" id="ARBA00022964"/>
    </source>
</evidence>
<dbReference type="EMBL" id="JBEPSH010000007">
    <property type="protein sequence ID" value="MET4578718.1"/>
    <property type="molecule type" value="Genomic_DNA"/>
</dbReference>
<dbReference type="Pfam" id="PF07063">
    <property type="entry name" value="HGLS"/>
    <property type="match status" value="1"/>
</dbReference>
<keyword evidence="4" id="KW-0408">Iron</keyword>
<evidence type="ECO:0000256" key="1">
    <source>
        <dbReference type="ARBA" id="ARBA00001954"/>
    </source>
</evidence>
<dbReference type="CDD" id="cd16348">
    <property type="entry name" value="VOC_YdcJ_like"/>
    <property type="match status" value="1"/>
</dbReference>
<protein>
    <recommendedName>
        <fullName evidence="7">2-oxoadipate dioxygenase/decarboxylase</fullName>
        <ecNumber evidence="6">1.13.11.93</ecNumber>
    </recommendedName>
    <alternativeName>
        <fullName evidence="8">2-hydroxyglutarate synthase</fullName>
    </alternativeName>
</protein>
<evidence type="ECO:0000313" key="10">
    <source>
        <dbReference type="Proteomes" id="UP001549320"/>
    </source>
</evidence>
<dbReference type="Proteomes" id="UP001549320">
    <property type="component" value="Unassembled WGS sequence"/>
</dbReference>
<dbReference type="RefSeq" id="WP_354446185.1">
    <property type="nucleotide sequence ID" value="NZ_JBEPSH010000007.1"/>
</dbReference>
<proteinExistence type="inferred from homology"/>
<dbReference type="InterPro" id="IPR009770">
    <property type="entry name" value="HGLS"/>
</dbReference>
<comment type="cofactor">
    <cofactor evidence="1">
        <name>Fe(2+)</name>
        <dbReference type="ChEBI" id="CHEBI:29033"/>
    </cofactor>
</comment>
<dbReference type="InterPro" id="IPR047869">
    <property type="entry name" value="YdcJ_bac-like"/>
</dbReference>
<evidence type="ECO:0000256" key="4">
    <source>
        <dbReference type="ARBA" id="ARBA00023004"/>
    </source>
</evidence>
<comment type="caution">
    <text evidence="9">The sequence shown here is derived from an EMBL/GenBank/DDBJ whole genome shotgun (WGS) entry which is preliminary data.</text>
</comment>
<sequence>MPNHVHPDEIRSNFSSALSDMYKTEVPLYGDLLDLVADTNRRVLQSDSTLMHAMEESDQLHRLNVERHGAVRLGTAAELETLRRVFAVMGMVPVGYYDLSVAGVPVHATAFRPIEEASLRRNPFRVFTSLLRLELIDNAELRGEAEKILARRDIFTGRCRELLDVADAEGGLNLAQSTEFVQEVLETFRWHSEATVDVQTYRRLRSIHPLIADVVCFKGPHINHLTPRVLDIDDAQAEMKARGIKAKTDIEGPPRNDCPVLLRQTSFLALDEPIRFVGDAAHGTHTARFGEIEQRGCALTPEGRMRYDGLLQSALADTAQGTDRAEAMRKAFEQWPNSLHALFSEGLAFVRFLPGRAHLEQGRKLADGLSAQALVDEGWLQIEALVYEDFLPVSAAGIFRSNLGAEVRAGYEGGGNRAEFERALGTAVRSEFSLYEAAQERSLAEALKACHAVPQTDGA</sequence>
<name>A0ABV2QCV0_9BURK</name>
<accession>A0ABV2QCV0</accession>
<dbReference type="PANTHER" id="PTHR39479">
    <property type="match status" value="1"/>
</dbReference>
<keyword evidence="3" id="KW-0560">Oxidoreductase</keyword>
<evidence type="ECO:0000256" key="5">
    <source>
        <dbReference type="ARBA" id="ARBA00035013"/>
    </source>
</evidence>
<organism evidence="9 10">
    <name type="scientific">Ottowia thiooxydans</name>
    <dbReference type="NCBI Taxonomy" id="219182"/>
    <lineage>
        <taxon>Bacteria</taxon>
        <taxon>Pseudomonadati</taxon>
        <taxon>Pseudomonadota</taxon>
        <taxon>Betaproteobacteria</taxon>
        <taxon>Burkholderiales</taxon>
        <taxon>Comamonadaceae</taxon>
        <taxon>Ottowia</taxon>
    </lineage>
</organism>
<dbReference type="PANTHER" id="PTHR39479:SF2">
    <property type="entry name" value="2-OXOADIPATE DIOXYGENASE_DECARBOXYLASE"/>
    <property type="match status" value="1"/>
</dbReference>
<reference evidence="9 10" key="1">
    <citation type="submission" date="2024-06" db="EMBL/GenBank/DDBJ databases">
        <title>Sorghum-associated microbial communities from plants grown in Nebraska, USA.</title>
        <authorList>
            <person name="Schachtman D."/>
        </authorList>
    </citation>
    <scope>NUCLEOTIDE SEQUENCE [LARGE SCALE GENOMIC DNA]</scope>
    <source>
        <strain evidence="9 10">2709</strain>
    </source>
</reference>
<dbReference type="Gene3D" id="3.10.180.80">
    <property type="entry name" value="Uncharacterised protein PF07063, DUF1338"/>
    <property type="match status" value="1"/>
</dbReference>
<keyword evidence="2" id="KW-0223">Dioxygenase</keyword>
<evidence type="ECO:0000256" key="7">
    <source>
        <dbReference type="ARBA" id="ARBA00035034"/>
    </source>
</evidence>